<reference evidence="3" key="1">
    <citation type="journal article" date="2019" name="Int. J. Syst. Evol. Microbiol.">
        <title>The Global Catalogue of Microorganisms (GCM) 10K type strain sequencing project: providing services to taxonomists for standard genome sequencing and annotation.</title>
        <authorList>
            <consortium name="The Broad Institute Genomics Platform"/>
            <consortium name="The Broad Institute Genome Sequencing Center for Infectious Disease"/>
            <person name="Wu L."/>
            <person name="Ma J."/>
        </authorList>
    </citation>
    <scope>NUCLEOTIDE SEQUENCE [LARGE SCALE GENOMIC DNA]</scope>
    <source>
        <strain evidence="3">JCM 16702</strain>
    </source>
</reference>
<dbReference type="RefSeq" id="WP_344946376.1">
    <property type="nucleotide sequence ID" value="NZ_BAAAZG010000016.1"/>
</dbReference>
<keyword evidence="3" id="KW-1185">Reference proteome</keyword>
<evidence type="ECO:0000313" key="3">
    <source>
        <dbReference type="Proteomes" id="UP001500683"/>
    </source>
</evidence>
<organism evidence="2 3">
    <name type="scientific">Actinomadura miaoliensis</name>
    <dbReference type="NCBI Taxonomy" id="430685"/>
    <lineage>
        <taxon>Bacteria</taxon>
        <taxon>Bacillati</taxon>
        <taxon>Actinomycetota</taxon>
        <taxon>Actinomycetes</taxon>
        <taxon>Streptosporangiales</taxon>
        <taxon>Thermomonosporaceae</taxon>
        <taxon>Actinomadura</taxon>
    </lineage>
</organism>
<keyword evidence="1" id="KW-0812">Transmembrane</keyword>
<comment type="caution">
    <text evidence="2">The sequence shown here is derived from an EMBL/GenBank/DDBJ whole genome shotgun (WGS) entry which is preliminary data.</text>
</comment>
<name>A0ABP7VNJ4_9ACTN</name>
<proteinExistence type="predicted"/>
<sequence length="115" mass="11748">MSDSVMSGLVAALVGALVVCVGVLGWLERLPRNGFVGVRTKASMESDRAFRAANRAAAPWMVGAGIVVLIGGGVAAPLADSHTDLYVLGGVAVMILLTLVGAVRGHRAARRLGDP</sequence>
<dbReference type="Proteomes" id="UP001500683">
    <property type="component" value="Unassembled WGS sequence"/>
</dbReference>
<feature type="transmembrane region" description="Helical" evidence="1">
    <location>
        <begin position="6"/>
        <end position="27"/>
    </location>
</feature>
<gene>
    <name evidence="2" type="ORF">GCM10022214_28430</name>
</gene>
<evidence type="ECO:0000256" key="1">
    <source>
        <dbReference type="SAM" id="Phobius"/>
    </source>
</evidence>
<keyword evidence="1" id="KW-1133">Transmembrane helix</keyword>
<dbReference type="Pfam" id="PF13630">
    <property type="entry name" value="SdpI"/>
    <property type="match status" value="1"/>
</dbReference>
<accession>A0ABP7VNJ4</accession>
<evidence type="ECO:0008006" key="4">
    <source>
        <dbReference type="Google" id="ProtNLM"/>
    </source>
</evidence>
<keyword evidence="1" id="KW-0472">Membrane</keyword>
<protein>
    <recommendedName>
        <fullName evidence="4">SdpI family protein</fullName>
    </recommendedName>
</protein>
<feature type="transmembrane region" description="Helical" evidence="1">
    <location>
        <begin position="57"/>
        <end position="79"/>
    </location>
</feature>
<dbReference type="InterPro" id="IPR025962">
    <property type="entry name" value="SdpI/YhfL"/>
</dbReference>
<evidence type="ECO:0000313" key="2">
    <source>
        <dbReference type="EMBL" id="GAA4070984.1"/>
    </source>
</evidence>
<dbReference type="EMBL" id="BAAAZG010000016">
    <property type="protein sequence ID" value="GAA4070984.1"/>
    <property type="molecule type" value="Genomic_DNA"/>
</dbReference>
<feature type="transmembrane region" description="Helical" evidence="1">
    <location>
        <begin position="85"/>
        <end position="103"/>
    </location>
</feature>